<accession>A0A1I7WRA2</accession>
<dbReference type="AlphaFoldDB" id="A0A1I7WRA2"/>
<name>A0A1I7WRA2_HETBA</name>
<sequence>MFMDQPKILEAYVRRKKEPLVSKLLKLCKLVFLKKLILQCCTLFKI</sequence>
<proteinExistence type="predicted"/>
<dbReference type="WBParaSite" id="Hba_07700">
    <property type="protein sequence ID" value="Hba_07700"/>
    <property type="gene ID" value="Hba_07700"/>
</dbReference>
<evidence type="ECO:0000313" key="2">
    <source>
        <dbReference type="WBParaSite" id="Hba_07700"/>
    </source>
</evidence>
<reference evidence="2" key="1">
    <citation type="submission" date="2016-11" db="UniProtKB">
        <authorList>
            <consortium name="WormBaseParasite"/>
        </authorList>
    </citation>
    <scope>IDENTIFICATION</scope>
</reference>
<evidence type="ECO:0000313" key="1">
    <source>
        <dbReference type="Proteomes" id="UP000095283"/>
    </source>
</evidence>
<organism evidence="1 2">
    <name type="scientific">Heterorhabditis bacteriophora</name>
    <name type="common">Entomopathogenic nematode worm</name>
    <dbReference type="NCBI Taxonomy" id="37862"/>
    <lineage>
        <taxon>Eukaryota</taxon>
        <taxon>Metazoa</taxon>
        <taxon>Ecdysozoa</taxon>
        <taxon>Nematoda</taxon>
        <taxon>Chromadorea</taxon>
        <taxon>Rhabditida</taxon>
        <taxon>Rhabditina</taxon>
        <taxon>Rhabditomorpha</taxon>
        <taxon>Strongyloidea</taxon>
        <taxon>Heterorhabditidae</taxon>
        <taxon>Heterorhabditis</taxon>
    </lineage>
</organism>
<keyword evidence="1" id="KW-1185">Reference proteome</keyword>
<dbReference type="Proteomes" id="UP000095283">
    <property type="component" value="Unplaced"/>
</dbReference>
<protein>
    <submittedName>
        <fullName evidence="2">Uncharacterized protein</fullName>
    </submittedName>
</protein>